<comment type="caution">
    <text evidence="10">The sequence shown here is derived from an EMBL/GenBank/DDBJ whole genome shotgun (WGS) entry which is preliminary data.</text>
</comment>
<protein>
    <submittedName>
        <fullName evidence="10">ABC transporter permease</fullName>
    </submittedName>
</protein>
<evidence type="ECO:0000256" key="7">
    <source>
        <dbReference type="RuleBase" id="RU363032"/>
    </source>
</evidence>
<keyword evidence="5 7" id="KW-1133">Transmembrane helix</keyword>
<evidence type="ECO:0000256" key="5">
    <source>
        <dbReference type="ARBA" id="ARBA00022989"/>
    </source>
</evidence>
<feature type="transmembrane region" description="Helical" evidence="7">
    <location>
        <begin position="58"/>
        <end position="78"/>
    </location>
</feature>
<evidence type="ECO:0000313" key="10">
    <source>
        <dbReference type="EMBL" id="GHH80444.1"/>
    </source>
</evidence>
<dbReference type="Proteomes" id="UP000617734">
    <property type="component" value="Unassembled WGS sequence"/>
</dbReference>
<dbReference type="EMBL" id="BNBO01000047">
    <property type="protein sequence ID" value="GHH80444.1"/>
    <property type="molecule type" value="Genomic_DNA"/>
</dbReference>
<feature type="domain" description="ABC transmembrane type-1" evidence="9">
    <location>
        <begin position="115"/>
        <end position="330"/>
    </location>
</feature>
<feature type="transmembrane region" description="Helical" evidence="7">
    <location>
        <begin position="203"/>
        <end position="224"/>
    </location>
</feature>
<dbReference type="GO" id="GO:0005886">
    <property type="term" value="C:plasma membrane"/>
    <property type="evidence" value="ECO:0007669"/>
    <property type="project" value="UniProtKB-SubCell"/>
</dbReference>
<dbReference type="PANTHER" id="PTHR30193:SF41">
    <property type="entry name" value="DIACETYLCHITOBIOSE UPTAKE SYSTEM PERMEASE PROTEIN NGCF"/>
    <property type="match status" value="1"/>
</dbReference>
<evidence type="ECO:0000256" key="4">
    <source>
        <dbReference type="ARBA" id="ARBA00022692"/>
    </source>
</evidence>
<dbReference type="PROSITE" id="PS50928">
    <property type="entry name" value="ABC_TM1"/>
    <property type="match status" value="1"/>
</dbReference>
<feature type="transmembrane region" description="Helical" evidence="7">
    <location>
        <begin position="302"/>
        <end position="330"/>
    </location>
</feature>
<feature type="transmembrane region" description="Helical" evidence="7">
    <location>
        <begin position="155"/>
        <end position="175"/>
    </location>
</feature>
<evidence type="ECO:0000259" key="9">
    <source>
        <dbReference type="PROSITE" id="PS50928"/>
    </source>
</evidence>
<dbReference type="CDD" id="cd06261">
    <property type="entry name" value="TM_PBP2"/>
    <property type="match status" value="1"/>
</dbReference>
<dbReference type="SUPFAM" id="SSF161098">
    <property type="entry name" value="MetI-like"/>
    <property type="match status" value="1"/>
</dbReference>
<dbReference type="AlphaFoldDB" id="A0A919GAM4"/>
<organism evidence="10 11">
    <name type="scientific">Kitasatospora indigofera</name>
    <dbReference type="NCBI Taxonomy" id="67307"/>
    <lineage>
        <taxon>Bacteria</taxon>
        <taxon>Bacillati</taxon>
        <taxon>Actinomycetota</taxon>
        <taxon>Actinomycetes</taxon>
        <taxon>Kitasatosporales</taxon>
        <taxon>Streptomycetaceae</taxon>
        <taxon>Kitasatospora</taxon>
    </lineage>
</organism>
<evidence type="ECO:0000256" key="3">
    <source>
        <dbReference type="ARBA" id="ARBA00022475"/>
    </source>
</evidence>
<dbReference type="InterPro" id="IPR051393">
    <property type="entry name" value="ABC_transporter_permease"/>
</dbReference>
<dbReference type="InterPro" id="IPR035906">
    <property type="entry name" value="MetI-like_sf"/>
</dbReference>
<dbReference type="Gene3D" id="1.10.3720.10">
    <property type="entry name" value="MetI-like"/>
    <property type="match status" value="1"/>
</dbReference>
<feature type="region of interest" description="Disordered" evidence="8">
    <location>
        <begin position="1"/>
        <end position="50"/>
    </location>
</feature>
<name>A0A919GAM4_9ACTN</name>
<dbReference type="InterPro" id="IPR000515">
    <property type="entry name" value="MetI-like"/>
</dbReference>
<gene>
    <name evidence="10" type="ORF">GCM10018781_60730</name>
</gene>
<proteinExistence type="inferred from homology"/>
<dbReference type="PANTHER" id="PTHR30193">
    <property type="entry name" value="ABC TRANSPORTER PERMEASE PROTEIN"/>
    <property type="match status" value="1"/>
</dbReference>
<dbReference type="GeneID" id="95356398"/>
<keyword evidence="4 7" id="KW-0812">Transmembrane</keyword>
<evidence type="ECO:0000256" key="8">
    <source>
        <dbReference type="SAM" id="MobiDB-lite"/>
    </source>
</evidence>
<dbReference type="GO" id="GO:0055085">
    <property type="term" value="P:transmembrane transport"/>
    <property type="evidence" value="ECO:0007669"/>
    <property type="project" value="InterPro"/>
</dbReference>
<keyword evidence="11" id="KW-1185">Reference proteome</keyword>
<comment type="subcellular location">
    <subcellularLocation>
        <location evidence="1 7">Cell membrane</location>
        <topology evidence="1 7">Multi-pass membrane protein</topology>
    </subcellularLocation>
</comment>
<reference evidence="10" key="1">
    <citation type="journal article" date="2014" name="Int. J. Syst. Evol. Microbiol.">
        <title>Complete genome sequence of Corynebacterium casei LMG S-19264T (=DSM 44701T), isolated from a smear-ripened cheese.</title>
        <authorList>
            <consortium name="US DOE Joint Genome Institute (JGI-PGF)"/>
            <person name="Walter F."/>
            <person name="Albersmeier A."/>
            <person name="Kalinowski J."/>
            <person name="Ruckert C."/>
        </authorList>
    </citation>
    <scope>NUCLEOTIDE SEQUENCE</scope>
    <source>
        <strain evidence="10">JCM 4646</strain>
    </source>
</reference>
<keyword evidence="3" id="KW-1003">Cell membrane</keyword>
<keyword evidence="6 7" id="KW-0472">Membrane</keyword>
<dbReference type="Pfam" id="PF00528">
    <property type="entry name" value="BPD_transp_1"/>
    <property type="match status" value="1"/>
</dbReference>
<evidence type="ECO:0000256" key="1">
    <source>
        <dbReference type="ARBA" id="ARBA00004651"/>
    </source>
</evidence>
<feature type="compositionally biased region" description="Low complexity" evidence="8">
    <location>
        <begin position="1"/>
        <end position="33"/>
    </location>
</feature>
<evidence type="ECO:0000313" key="11">
    <source>
        <dbReference type="Proteomes" id="UP000617734"/>
    </source>
</evidence>
<comment type="similarity">
    <text evidence="7">Belongs to the binding-protein-dependent transport system permease family.</text>
</comment>
<sequence>MTAAHQQAPRTAAPAPARTQRAGAAPAAPPAGGLATSHRQRSATASSGRSGPRRQRVAYLYLLPALLLYTAFVIAPWLHTLELSFYRWDGVTAGTWAGLDNYRQVLTDPQLMGSLWHALGYIGFYTVLPIAAGLVLAAVIGRARQGRNFAVARTVLFLPQIVPLVAVGVIWRWMYAQDGTVNQLLDAVGLHSWTRAWLGDFTWAYVAVGLVGSWVMLGLCLVLFQAGIQKIDTSLYEAARIDGAGPVREFLSVTLPGLRAEIGVAVTVTVISALASFDVVYVTTGGGPGDTTTVPGLLIYRLAFTGGEVGTACALAVVLSLLISLVVLAIGRLTRERA</sequence>
<feature type="transmembrane region" description="Helical" evidence="7">
    <location>
        <begin position="118"/>
        <end position="143"/>
    </location>
</feature>
<feature type="transmembrane region" description="Helical" evidence="7">
    <location>
        <begin position="262"/>
        <end position="282"/>
    </location>
</feature>
<evidence type="ECO:0000256" key="2">
    <source>
        <dbReference type="ARBA" id="ARBA00022448"/>
    </source>
</evidence>
<dbReference type="RefSeq" id="WP_229927880.1">
    <property type="nucleotide sequence ID" value="NZ_BNBO01000047.1"/>
</dbReference>
<accession>A0A919GAM4</accession>
<keyword evidence="2 7" id="KW-0813">Transport</keyword>
<reference evidence="10" key="2">
    <citation type="submission" date="2020-09" db="EMBL/GenBank/DDBJ databases">
        <authorList>
            <person name="Sun Q."/>
            <person name="Ohkuma M."/>
        </authorList>
    </citation>
    <scope>NUCLEOTIDE SEQUENCE</scope>
    <source>
        <strain evidence="10">JCM 4646</strain>
    </source>
</reference>
<evidence type="ECO:0000256" key="6">
    <source>
        <dbReference type="ARBA" id="ARBA00023136"/>
    </source>
</evidence>